<comment type="caution">
    <text evidence="1">The sequence shown here is derived from an EMBL/GenBank/DDBJ whole genome shotgun (WGS) entry which is preliminary data.</text>
</comment>
<evidence type="ECO:0000313" key="1">
    <source>
        <dbReference type="EMBL" id="KAI8579855.1"/>
    </source>
</evidence>
<gene>
    <name evidence="1" type="ORF">K450DRAFT_240636</name>
</gene>
<dbReference type="RefSeq" id="XP_051444859.1">
    <property type="nucleotide sequence ID" value="XM_051588961.1"/>
</dbReference>
<reference evidence="1" key="1">
    <citation type="submission" date="2021-06" db="EMBL/GenBank/DDBJ databases">
        <authorList>
            <consortium name="DOE Joint Genome Institute"/>
            <person name="Mondo S.J."/>
            <person name="Amses K.R."/>
            <person name="Simmons D.R."/>
            <person name="Longcore J.E."/>
            <person name="Seto K."/>
            <person name="Alves G.H."/>
            <person name="Bonds A.E."/>
            <person name="Quandt C.A."/>
            <person name="Davis W.J."/>
            <person name="Chang Y."/>
            <person name="Letcher P.M."/>
            <person name="Powell M.J."/>
            <person name="Kuo A."/>
            <person name="Labutti K."/>
            <person name="Pangilinan J."/>
            <person name="Andreopoulos W."/>
            <person name="Tritt A."/>
            <person name="Riley R."/>
            <person name="Hundley H."/>
            <person name="Johnson J."/>
            <person name="Lipzen A."/>
            <person name="Barry K."/>
            <person name="Berbee M.L."/>
            <person name="Buchler N.E."/>
            <person name="Grigoriev I.V."/>
            <person name="Spatafora J.W."/>
            <person name="Stajich J.E."/>
            <person name="James T.Y."/>
        </authorList>
    </citation>
    <scope>NUCLEOTIDE SEQUENCE</scope>
    <source>
        <strain evidence="1">AG</strain>
    </source>
</reference>
<sequence>MSVEAELTGFQKNKELLNRLISIYETPFKLPQRFWNLHKQEVDSVPQSVVEAAISNLNVDIKSRTQKAYPPQAVRKLIESMEYDRLQQARPKSTRLEKMMPFDVDDPIAWITSYPSPWHDNSGDSNRDIIKLRRYVEIRKILERKIHIYLEAKRKLRQYTNLYNDISQLDVLSIEHMDKDDELYEEINRTRVLTERLIHKLKQTPVIRSLDEGDVKEVHSIDKITKGLLWQ</sequence>
<dbReference type="EMBL" id="MU620917">
    <property type="protein sequence ID" value="KAI8579855.1"/>
    <property type="molecule type" value="Genomic_DNA"/>
</dbReference>
<proteinExistence type="predicted"/>
<dbReference type="AlphaFoldDB" id="A0AAD5HD24"/>
<dbReference type="GeneID" id="75914306"/>
<dbReference type="Pfam" id="PF13093">
    <property type="entry name" value="FTA4"/>
    <property type="match status" value="1"/>
</dbReference>
<organism evidence="1 2">
    <name type="scientific">Umbelopsis ramanniana AG</name>
    <dbReference type="NCBI Taxonomy" id="1314678"/>
    <lineage>
        <taxon>Eukaryota</taxon>
        <taxon>Fungi</taxon>
        <taxon>Fungi incertae sedis</taxon>
        <taxon>Mucoromycota</taxon>
        <taxon>Mucoromycotina</taxon>
        <taxon>Umbelopsidomycetes</taxon>
        <taxon>Umbelopsidales</taxon>
        <taxon>Umbelopsidaceae</taxon>
        <taxon>Umbelopsis</taxon>
    </lineage>
</organism>
<dbReference type="Proteomes" id="UP001206595">
    <property type="component" value="Unassembled WGS sequence"/>
</dbReference>
<dbReference type="GO" id="GO:0031511">
    <property type="term" value="C:Mis6-Sim4 complex"/>
    <property type="evidence" value="ECO:0007669"/>
    <property type="project" value="InterPro"/>
</dbReference>
<dbReference type="InterPro" id="IPR025207">
    <property type="entry name" value="Sim4_Fta4"/>
</dbReference>
<protein>
    <submittedName>
        <fullName evidence="1">Uncharacterized protein</fullName>
    </submittedName>
</protein>
<reference evidence="1" key="2">
    <citation type="journal article" date="2022" name="Proc. Natl. Acad. Sci. U.S.A.">
        <title>Diploid-dominant life cycles characterize the early evolution of Fungi.</title>
        <authorList>
            <person name="Amses K.R."/>
            <person name="Simmons D.R."/>
            <person name="Longcore J.E."/>
            <person name="Mondo S.J."/>
            <person name="Seto K."/>
            <person name="Jeronimo G.H."/>
            <person name="Bonds A.E."/>
            <person name="Quandt C.A."/>
            <person name="Davis W.J."/>
            <person name="Chang Y."/>
            <person name="Federici B.A."/>
            <person name="Kuo A."/>
            <person name="LaButti K."/>
            <person name="Pangilinan J."/>
            <person name="Andreopoulos W."/>
            <person name="Tritt A."/>
            <person name="Riley R."/>
            <person name="Hundley H."/>
            <person name="Johnson J."/>
            <person name="Lipzen A."/>
            <person name="Barry K."/>
            <person name="Lang B.F."/>
            <person name="Cuomo C.A."/>
            <person name="Buchler N.E."/>
            <person name="Grigoriev I.V."/>
            <person name="Spatafora J.W."/>
            <person name="Stajich J.E."/>
            <person name="James T.Y."/>
        </authorList>
    </citation>
    <scope>NUCLEOTIDE SEQUENCE</scope>
    <source>
        <strain evidence="1">AG</strain>
    </source>
</reference>
<keyword evidence="2" id="KW-1185">Reference proteome</keyword>
<name>A0AAD5HD24_UMBRA</name>
<accession>A0AAD5HD24</accession>
<evidence type="ECO:0000313" key="2">
    <source>
        <dbReference type="Proteomes" id="UP001206595"/>
    </source>
</evidence>